<proteinExistence type="predicted"/>
<accession>A0A699J835</accession>
<sequence length="85" mass="9689">MKRLVIEGRVALVDNKGKPLKKVNFIIDHDSQDEVASIDNDMTNFLASKKDGYDDDDMYEGQDISDEIQEICGKFDITVRGHKKK</sequence>
<dbReference type="EMBL" id="BKCJ010382140">
    <property type="protein sequence ID" value="GFA18499.1"/>
    <property type="molecule type" value="Genomic_DNA"/>
</dbReference>
<comment type="caution">
    <text evidence="1">The sequence shown here is derived from an EMBL/GenBank/DDBJ whole genome shotgun (WGS) entry which is preliminary data.</text>
</comment>
<protein>
    <submittedName>
        <fullName evidence="1">Uncharacterized protein</fullName>
    </submittedName>
</protein>
<organism evidence="1">
    <name type="scientific">Tanacetum cinerariifolium</name>
    <name type="common">Dalmatian daisy</name>
    <name type="synonym">Chrysanthemum cinerariifolium</name>
    <dbReference type="NCBI Taxonomy" id="118510"/>
    <lineage>
        <taxon>Eukaryota</taxon>
        <taxon>Viridiplantae</taxon>
        <taxon>Streptophyta</taxon>
        <taxon>Embryophyta</taxon>
        <taxon>Tracheophyta</taxon>
        <taxon>Spermatophyta</taxon>
        <taxon>Magnoliopsida</taxon>
        <taxon>eudicotyledons</taxon>
        <taxon>Gunneridae</taxon>
        <taxon>Pentapetalae</taxon>
        <taxon>asterids</taxon>
        <taxon>campanulids</taxon>
        <taxon>Asterales</taxon>
        <taxon>Asteraceae</taxon>
        <taxon>Asteroideae</taxon>
        <taxon>Anthemideae</taxon>
        <taxon>Anthemidinae</taxon>
        <taxon>Tanacetum</taxon>
    </lineage>
</organism>
<dbReference type="AlphaFoldDB" id="A0A699J835"/>
<evidence type="ECO:0000313" key="1">
    <source>
        <dbReference type="EMBL" id="GFA18499.1"/>
    </source>
</evidence>
<name>A0A699J835_TANCI</name>
<reference evidence="1" key="1">
    <citation type="journal article" date="2019" name="Sci. Rep.">
        <title>Draft genome of Tanacetum cinerariifolium, the natural source of mosquito coil.</title>
        <authorList>
            <person name="Yamashiro T."/>
            <person name="Shiraishi A."/>
            <person name="Satake H."/>
            <person name="Nakayama K."/>
        </authorList>
    </citation>
    <scope>NUCLEOTIDE SEQUENCE</scope>
</reference>
<gene>
    <name evidence="1" type="ORF">Tci_590471</name>
</gene>